<reference evidence="13 14" key="1">
    <citation type="submission" date="2020-06" db="EMBL/GenBank/DDBJ databases">
        <title>The yeast mating-type switching endonuclease HO is a domesticated member of an unorthodox homing genetic element family.</title>
        <authorList>
            <person name="Coughlan A.Y."/>
            <person name="Lombardi L."/>
            <person name="Braun-Galleani S."/>
            <person name="Martos A.R."/>
            <person name="Galeote V."/>
            <person name="Bigey F."/>
            <person name="Dequin S."/>
            <person name="Byrne K.P."/>
            <person name="Wolfe K.H."/>
        </authorList>
    </citation>
    <scope>NUCLEOTIDE SEQUENCE [LARGE SCALE GENOMIC DNA]</scope>
    <source>
        <strain evidence="13 14">CBS2947</strain>
    </source>
</reference>
<feature type="transmembrane region" description="Helical" evidence="10">
    <location>
        <begin position="129"/>
        <end position="147"/>
    </location>
</feature>
<comment type="subcellular location">
    <subcellularLocation>
        <location evidence="1">Endoplasmic reticulum membrane</location>
        <topology evidence="1">Single-pass membrane protein</topology>
    </subcellularLocation>
</comment>
<evidence type="ECO:0000256" key="9">
    <source>
        <dbReference type="SAM" id="MobiDB-lite"/>
    </source>
</evidence>
<evidence type="ECO:0000256" key="6">
    <source>
        <dbReference type="ARBA" id="ARBA00023136"/>
    </source>
</evidence>
<dbReference type="PROSITE" id="PS00636">
    <property type="entry name" value="DNAJ_1"/>
    <property type="match status" value="1"/>
</dbReference>
<sequence length="294" mass="34418">MFKVVAVVVLLSALVYCFTVEEIEIFELQRELAKKYGDDIDFYRFLKLPKLRHSTSKDIVRNLRKLSKKYHPDKNRKYKKLYERLNKATEILSNDSRRKTYDYYLKNGFPDYNFSRGGFIFDRVQPKTWVLVLFLYVVASAIHYVLLKIQHASNRRRIQDFIRQCKEQDDTNGLGEKRLAFKQHEADEVKEIVVRLGDVYVVEPEGEMCLISADDAAAPTVLDCLFFRLPIFMWNKSLGKLFSRAPSQLSSQQRPEPSEKGPKRMARNGETKLKDGQKKMTLPNGKVIYSRKKD</sequence>
<organism evidence="13 14">
    <name type="scientific">Torulaspora globosa</name>
    <dbReference type="NCBI Taxonomy" id="48254"/>
    <lineage>
        <taxon>Eukaryota</taxon>
        <taxon>Fungi</taxon>
        <taxon>Dikarya</taxon>
        <taxon>Ascomycota</taxon>
        <taxon>Saccharomycotina</taxon>
        <taxon>Saccharomycetes</taxon>
        <taxon>Saccharomycetales</taxon>
        <taxon>Saccharomycetaceae</taxon>
        <taxon>Torulaspora</taxon>
    </lineage>
</organism>
<evidence type="ECO:0000256" key="8">
    <source>
        <dbReference type="ARBA" id="ARBA00061004"/>
    </source>
</evidence>
<dbReference type="Proteomes" id="UP000510647">
    <property type="component" value="Chromosome 4"/>
</dbReference>
<dbReference type="InterPro" id="IPR052606">
    <property type="entry name" value="DnaJ_domain_protein"/>
</dbReference>
<keyword evidence="4" id="KW-0256">Endoplasmic reticulum</keyword>
<evidence type="ECO:0000256" key="4">
    <source>
        <dbReference type="ARBA" id="ARBA00022824"/>
    </source>
</evidence>
<evidence type="ECO:0000256" key="2">
    <source>
        <dbReference type="ARBA" id="ARBA00022692"/>
    </source>
</evidence>
<dbReference type="Gene3D" id="1.10.287.110">
    <property type="entry name" value="DnaJ domain"/>
    <property type="match status" value="1"/>
</dbReference>
<dbReference type="InterPro" id="IPR001623">
    <property type="entry name" value="DnaJ_domain"/>
</dbReference>
<keyword evidence="14" id="KW-1185">Reference proteome</keyword>
<dbReference type="PANTHER" id="PTHR44653">
    <property type="entry name" value="DNAJ HOMOLOG SUBFAMILY C MEMBER 1"/>
    <property type="match status" value="1"/>
</dbReference>
<evidence type="ECO:0000256" key="3">
    <source>
        <dbReference type="ARBA" id="ARBA00022729"/>
    </source>
</evidence>
<dbReference type="InterPro" id="IPR018253">
    <property type="entry name" value="DnaJ_domain_CS"/>
</dbReference>
<protein>
    <recommendedName>
        <fullName evidence="12">J domain-containing protein</fullName>
    </recommendedName>
</protein>
<keyword evidence="3 11" id="KW-0732">Signal</keyword>
<feature type="chain" id="PRO_5028951754" description="J domain-containing protein" evidence="11">
    <location>
        <begin position="18"/>
        <end position="294"/>
    </location>
</feature>
<accession>A0A7H9HUM4</accession>
<dbReference type="InterPro" id="IPR036869">
    <property type="entry name" value="J_dom_sf"/>
</dbReference>
<keyword evidence="5 10" id="KW-1133">Transmembrane helix</keyword>
<dbReference type="PANTHER" id="PTHR44653:SF2">
    <property type="entry name" value="DNAJ HOMOLOG SUBFAMILY C MEMBER 1"/>
    <property type="match status" value="1"/>
</dbReference>
<comment type="similarity">
    <text evidence="8">Belongs to the DnaJ family.</text>
</comment>
<dbReference type="Pfam" id="PF00226">
    <property type="entry name" value="DnaJ"/>
    <property type="match status" value="1"/>
</dbReference>
<dbReference type="SUPFAM" id="SSF46565">
    <property type="entry name" value="Chaperone J-domain"/>
    <property type="match status" value="1"/>
</dbReference>
<feature type="region of interest" description="Disordered" evidence="9">
    <location>
        <begin position="245"/>
        <end position="294"/>
    </location>
</feature>
<feature type="compositionally biased region" description="Polar residues" evidence="9">
    <location>
        <begin position="245"/>
        <end position="255"/>
    </location>
</feature>
<dbReference type="SMART" id="SM00271">
    <property type="entry name" value="DnaJ"/>
    <property type="match status" value="1"/>
</dbReference>
<feature type="signal peptide" evidence="11">
    <location>
        <begin position="1"/>
        <end position="17"/>
    </location>
</feature>
<gene>
    <name evidence="13" type="ORF">HG537_0D00520</name>
</gene>
<evidence type="ECO:0000259" key="12">
    <source>
        <dbReference type="PROSITE" id="PS50076"/>
    </source>
</evidence>
<evidence type="ECO:0000256" key="5">
    <source>
        <dbReference type="ARBA" id="ARBA00022989"/>
    </source>
</evidence>
<keyword evidence="7" id="KW-0143">Chaperone</keyword>
<keyword evidence="2 10" id="KW-0812">Transmembrane</keyword>
<evidence type="ECO:0000313" key="13">
    <source>
        <dbReference type="EMBL" id="QLQ80052.1"/>
    </source>
</evidence>
<evidence type="ECO:0000256" key="11">
    <source>
        <dbReference type="SAM" id="SignalP"/>
    </source>
</evidence>
<feature type="compositionally biased region" description="Basic and acidic residues" evidence="9">
    <location>
        <begin position="256"/>
        <end position="278"/>
    </location>
</feature>
<evidence type="ECO:0000256" key="7">
    <source>
        <dbReference type="ARBA" id="ARBA00023186"/>
    </source>
</evidence>
<proteinExistence type="inferred from homology"/>
<feature type="domain" description="J" evidence="12">
    <location>
        <begin position="41"/>
        <end position="105"/>
    </location>
</feature>
<dbReference type="FunFam" id="1.10.287.110:FF:000116">
    <property type="entry name" value="Erj5p"/>
    <property type="match status" value="1"/>
</dbReference>
<dbReference type="AlphaFoldDB" id="A0A7H9HUM4"/>
<name>A0A7H9HUM4_9SACH</name>
<evidence type="ECO:0000256" key="10">
    <source>
        <dbReference type="SAM" id="Phobius"/>
    </source>
</evidence>
<evidence type="ECO:0000256" key="1">
    <source>
        <dbReference type="ARBA" id="ARBA00004389"/>
    </source>
</evidence>
<dbReference type="PROSITE" id="PS50076">
    <property type="entry name" value="DNAJ_2"/>
    <property type="match status" value="1"/>
</dbReference>
<dbReference type="CDD" id="cd06257">
    <property type="entry name" value="DnaJ"/>
    <property type="match status" value="1"/>
</dbReference>
<dbReference type="GO" id="GO:0006457">
    <property type="term" value="P:protein folding"/>
    <property type="evidence" value="ECO:0007669"/>
    <property type="project" value="UniProtKB-ARBA"/>
</dbReference>
<dbReference type="OrthoDB" id="413400at2759"/>
<dbReference type="GO" id="GO:0005789">
    <property type="term" value="C:endoplasmic reticulum membrane"/>
    <property type="evidence" value="ECO:0007669"/>
    <property type="project" value="UniProtKB-SubCell"/>
</dbReference>
<dbReference type="EMBL" id="CP059270">
    <property type="protein sequence ID" value="QLQ80052.1"/>
    <property type="molecule type" value="Genomic_DNA"/>
</dbReference>
<evidence type="ECO:0000313" key="14">
    <source>
        <dbReference type="Proteomes" id="UP000510647"/>
    </source>
</evidence>
<keyword evidence="6 10" id="KW-0472">Membrane</keyword>